<dbReference type="CDD" id="cd00090">
    <property type="entry name" value="HTH_ARSR"/>
    <property type="match status" value="1"/>
</dbReference>
<evidence type="ECO:0000256" key="3">
    <source>
        <dbReference type="ARBA" id="ARBA00023163"/>
    </source>
</evidence>
<dbReference type="PANTHER" id="PTHR43132:SF2">
    <property type="entry name" value="ARSENICAL RESISTANCE OPERON REPRESSOR ARSR-RELATED"/>
    <property type="match status" value="1"/>
</dbReference>
<dbReference type="Gene3D" id="1.10.10.10">
    <property type="entry name" value="Winged helix-like DNA-binding domain superfamily/Winged helix DNA-binding domain"/>
    <property type="match status" value="1"/>
</dbReference>
<dbReference type="InterPro" id="IPR001845">
    <property type="entry name" value="HTH_ArsR_DNA-bd_dom"/>
</dbReference>
<dbReference type="InterPro" id="IPR036390">
    <property type="entry name" value="WH_DNA-bd_sf"/>
</dbReference>
<dbReference type="PANTHER" id="PTHR43132">
    <property type="entry name" value="ARSENICAL RESISTANCE OPERON REPRESSOR ARSR-RELATED"/>
    <property type="match status" value="1"/>
</dbReference>
<evidence type="ECO:0000256" key="2">
    <source>
        <dbReference type="ARBA" id="ARBA00023125"/>
    </source>
</evidence>
<dbReference type="PRINTS" id="PR00778">
    <property type="entry name" value="HTHARSR"/>
</dbReference>
<feature type="domain" description="HTH arsR-type" evidence="4">
    <location>
        <begin position="29"/>
        <end position="124"/>
    </location>
</feature>
<name>A0A7V2B1Z8_RHOMR</name>
<dbReference type="InterPro" id="IPR036388">
    <property type="entry name" value="WH-like_DNA-bd_sf"/>
</dbReference>
<evidence type="ECO:0000256" key="1">
    <source>
        <dbReference type="ARBA" id="ARBA00023015"/>
    </source>
</evidence>
<sequence length="135" mass="15326">MKESYIEGQRCVGPNFSQAELALIKRNLAAQKGLDTLAEVLSAVGNPQRLKILYLLHAHREMCVCDLAEVLELTDSAVSQHLRRLKDKNLVQARRQGQTIFYTLVPNLVTTKLEELFAMEETKQPYAFIHKEVTS</sequence>
<dbReference type="SUPFAM" id="SSF46785">
    <property type="entry name" value="Winged helix' DNA-binding domain"/>
    <property type="match status" value="1"/>
</dbReference>
<keyword evidence="3" id="KW-0804">Transcription</keyword>
<keyword evidence="1" id="KW-0805">Transcription regulation</keyword>
<dbReference type="GO" id="GO:0003700">
    <property type="term" value="F:DNA-binding transcription factor activity"/>
    <property type="evidence" value="ECO:0007669"/>
    <property type="project" value="InterPro"/>
</dbReference>
<dbReference type="PROSITE" id="PS50987">
    <property type="entry name" value="HTH_ARSR_2"/>
    <property type="match status" value="1"/>
</dbReference>
<gene>
    <name evidence="5" type="ORF">ENO59_09980</name>
</gene>
<dbReference type="Pfam" id="PF01022">
    <property type="entry name" value="HTH_5"/>
    <property type="match status" value="1"/>
</dbReference>
<dbReference type="AlphaFoldDB" id="A0A7V2B1Z8"/>
<keyword evidence="2" id="KW-0238">DNA-binding</keyword>
<evidence type="ECO:0000259" key="4">
    <source>
        <dbReference type="PROSITE" id="PS50987"/>
    </source>
</evidence>
<dbReference type="InterPro" id="IPR051011">
    <property type="entry name" value="Metal_resp_trans_reg"/>
</dbReference>
<protein>
    <submittedName>
        <fullName evidence="5">ArsR family transcriptional regulator</fullName>
    </submittedName>
</protein>
<reference evidence="5" key="1">
    <citation type="journal article" date="2020" name="mSystems">
        <title>Genome- and Community-Level Interaction Insights into Carbon Utilization and Element Cycling Functions of Hydrothermarchaeota in Hydrothermal Sediment.</title>
        <authorList>
            <person name="Zhou Z."/>
            <person name="Liu Y."/>
            <person name="Xu W."/>
            <person name="Pan J."/>
            <person name="Luo Z.H."/>
            <person name="Li M."/>
        </authorList>
    </citation>
    <scope>NUCLEOTIDE SEQUENCE [LARGE SCALE GENOMIC DNA]</scope>
    <source>
        <strain evidence="5">SpSt-143</strain>
    </source>
</reference>
<comment type="caution">
    <text evidence="5">The sequence shown here is derived from an EMBL/GenBank/DDBJ whole genome shotgun (WGS) entry which is preliminary data.</text>
</comment>
<dbReference type="SMART" id="SM00418">
    <property type="entry name" value="HTH_ARSR"/>
    <property type="match status" value="1"/>
</dbReference>
<dbReference type="GO" id="GO:0003677">
    <property type="term" value="F:DNA binding"/>
    <property type="evidence" value="ECO:0007669"/>
    <property type="project" value="UniProtKB-KW"/>
</dbReference>
<evidence type="ECO:0000313" key="5">
    <source>
        <dbReference type="EMBL" id="HER96824.1"/>
    </source>
</evidence>
<accession>A0A7V2B1Z8</accession>
<proteinExistence type="predicted"/>
<dbReference type="EMBL" id="DSGB01000006">
    <property type="protein sequence ID" value="HER96824.1"/>
    <property type="molecule type" value="Genomic_DNA"/>
</dbReference>
<dbReference type="InterPro" id="IPR011991">
    <property type="entry name" value="ArsR-like_HTH"/>
</dbReference>
<dbReference type="NCBIfam" id="NF033788">
    <property type="entry name" value="HTH_metalloreg"/>
    <property type="match status" value="1"/>
</dbReference>
<organism evidence="5">
    <name type="scientific">Rhodothermus marinus</name>
    <name type="common">Rhodothermus obamensis</name>
    <dbReference type="NCBI Taxonomy" id="29549"/>
    <lineage>
        <taxon>Bacteria</taxon>
        <taxon>Pseudomonadati</taxon>
        <taxon>Rhodothermota</taxon>
        <taxon>Rhodothermia</taxon>
        <taxon>Rhodothermales</taxon>
        <taxon>Rhodothermaceae</taxon>
        <taxon>Rhodothermus</taxon>
    </lineage>
</organism>